<protein>
    <submittedName>
        <fullName evidence="3">Uncharacterized protein</fullName>
    </submittedName>
</protein>
<evidence type="ECO:0000313" key="3">
    <source>
        <dbReference type="EMBL" id="KAK6182267.1"/>
    </source>
</evidence>
<keyword evidence="2" id="KW-0472">Membrane</keyword>
<feature type="compositionally biased region" description="Basic residues" evidence="1">
    <location>
        <begin position="1"/>
        <end position="17"/>
    </location>
</feature>
<reference evidence="3 4" key="1">
    <citation type="submission" date="2024-01" db="EMBL/GenBank/DDBJ databases">
        <title>The genome of the rayed Mediterranean limpet Patella caerulea (Linnaeus, 1758).</title>
        <authorList>
            <person name="Anh-Thu Weber A."/>
            <person name="Halstead-Nussloch G."/>
        </authorList>
    </citation>
    <scope>NUCLEOTIDE SEQUENCE [LARGE SCALE GENOMIC DNA]</scope>
    <source>
        <strain evidence="3">AATW-2023a</strain>
        <tissue evidence="3">Whole specimen</tissue>
    </source>
</reference>
<evidence type="ECO:0000256" key="2">
    <source>
        <dbReference type="SAM" id="Phobius"/>
    </source>
</evidence>
<feature type="transmembrane region" description="Helical" evidence="2">
    <location>
        <begin position="771"/>
        <end position="791"/>
    </location>
</feature>
<dbReference type="PANTHER" id="PTHR33862:SF3">
    <property type="entry name" value="OROFACIAL CLEFT 1 CANDIDATE GENE 1 PROTEIN"/>
    <property type="match status" value="1"/>
</dbReference>
<feature type="transmembrane region" description="Helical" evidence="2">
    <location>
        <begin position="864"/>
        <end position="885"/>
    </location>
</feature>
<feature type="compositionally biased region" description="Basic and acidic residues" evidence="1">
    <location>
        <begin position="18"/>
        <end position="28"/>
    </location>
</feature>
<feature type="compositionally biased region" description="Low complexity" evidence="1">
    <location>
        <begin position="48"/>
        <end position="70"/>
    </location>
</feature>
<feature type="transmembrane region" description="Helical" evidence="2">
    <location>
        <begin position="829"/>
        <end position="852"/>
    </location>
</feature>
<comment type="caution">
    <text evidence="3">The sequence shown here is derived from an EMBL/GenBank/DDBJ whole genome shotgun (WGS) entry which is preliminary data.</text>
</comment>
<organism evidence="3 4">
    <name type="scientific">Patella caerulea</name>
    <name type="common">Rayed Mediterranean limpet</name>
    <dbReference type="NCBI Taxonomy" id="87958"/>
    <lineage>
        <taxon>Eukaryota</taxon>
        <taxon>Metazoa</taxon>
        <taxon>Spiralia</taxon>
        <taxon>Lophotrochozoa</taxon>
        <taxon>Mollusca</taxon>
        <taxon>Gastropoda</taxon>
        <taxon>Patellogastropoda</taxon>
        <taxon>Patelloidea</taxon>
        <taxon>Patellidae</taxon>
        <taxon>Patella</taxon>
    </lineage>
</organism>
<sequence length="1136" mass="130292">MEKQGKKGRGKVKRKTSVKNEKAAVVDKPDDETETQQGLSSSSPPPEEATTSSPPSTQATSSSLTSSPTQETRLDMDGPSVTVDLEEEEEEAGEKEDTTLQPENTEDVIEPIREETNVVIPEIETQETIKTTETIETESIDFSSINPEDYGLQVNDDDLPSDFIYEPPPQTDLPDLYNLLATLEEGDSELVTKKNPPSLFAIPEHIPNYTRISELRLQIEDDELKQYVSRFDTAVKDDVVMLGKIPLEEIQEEERRLRDEHVLYLEQESTLARQREEHLLHREEEAKTRTAKFVKDKRADIARREELLRQREKLMLDHIHKAFRRAESQLVGTLEKRKGEVKTLYGDLMLEDGHYGGSKGRRWKVDWNKTPQPIQINLKCLRGVKDKLPAGRYVMMVSIYNRLGGHTMRWSKLKGQKWGGATLPMFHEGNFHNIELKIDQSLFTVLPAKPSLRPGMMLVFELFLLRGSVVPTDRVISWGCFPVCDGSFDVIEGKYKCSMLRGEMDADIDKHEKLEELMASDIDHWMSNLYFEVVKLPRYLAGQNEYEVELQFTSSLTSYPDRIKTGWDENRDGEDPVPGSVSDLSTDSLHGPGTSSISINSGEASTSETVNRSDATTSKIKLNKLKGKSGARSASTNVVSRIIQKDLKKHDDEFTDDDTDESDDILAIKRQQTFKPHKTLPGVYYKHYRSNPADSYFKRLYTMLPQTQVLAPRQKKKKLTHVEELEEHTFSVKLPYSGKGRLAHAGREKLNYIARQFLAEIGLSQWRSREFWGMLLLFLIIFFIRMFAHYFGQWLFLNAIEIPINKFDFYPYTVDLNYQPTLLRAREEIGVVILGPMLNILIFTLLVVFAWISPKIFGLFPDLFSKFVLSFGLMTFLNPLLILIVDCSLLRYQDQSTKPIADFAKLWWHFDRSQGSGLAGLFITLFLYSFIGLLTGAILYMYFLRLHNNGRMLDIFWRLHGEEDFFFVPYDLEMSNQELCYICRKAEKWRGEEGERRKIAVYDYIWEEDEIEESIWDEQGIERVEKKEGKKEITTHVSIHTLHLDGLRELYRHFLRLPDGAIVEVFGDVSIPGMDKDVKKALEDGSRNLEKLMGSQMSLSKIKGRQTVVTRAGFTPGVSPTLSSQSSDSIDMKKTV</sequence>
<dbReference type="EMBL" id="JAZGQO010000007">
    <property type="protein sequence ID" value="KAK6182267.1"/>
    <property type="molecule type" value="Genomic_DNA"/>
</dbReference>
<evidence type="ECO:0000256" key="1">
    <source>
        <dbReference type="SAM" id="MobiDB-lite"/>
    </source>
</evidence>
<keyword evidence="2" id="KW-0812">Transmembrane</keyword>
<feature type="region of interest" description="Disordered" evidence="1">
    <location>
        <begin position="1114"/>
        <end position="1136"/>
    </location>
</feature>
<gene>
    <name evidence="3" type="ORF">SNE40_009987</name>
</gene>
<feature type="region of interest" description="Disordered" evidence="1">
    <location>
        <begin position="563"/>
        <end position="615"/>
    </location>
</feature>
<proteinExistence type="predicted"/>
<dbReference type="InterPro" id="IPR031390">
    <property type="entry name" value="OFCC1"/>
</dbReference>
<feature type="compositionally biased region" description="Polar residues" evidence="1">
    <location>
        <begin position="582"/>
        <end position="615"/>
    </location>
</feature>
<keyword evidence="4" id="KW-1185">Reference proteome</keyword>
<dbReference type="AlphaFoldDB" id="A0AAN8JPM3"/>
<feature type="compositionally biased region" description="Basic and acidic residues" evidence="1">
    <location>
        <begin position="563"/>
        <end position="574"/>
    </location>
</feature>
<feature type="region of interest" description="Disordered" evidence="1">
    <location>
        <begin position="1"/>
        <end position="109"/>
    </location>
</feature>
<dbReference type="Proteomes" id="UP001347796">
    <property type="component" value="Unassembled WGS sequence"/>
</dbReference>
<evidence type="ECO:0000313" key="4">
    <source>
        <dbReference type="Proteomes" id="UP001347796"/>
    </source>
</evidence>
<feature type="compositionally biased region" description="Polar residues" evidence="1">
    <location>
        <begin position="1118"/>
        <end position="1129"/>
    </location>
</feature>
<keyword evidence="2" id="KW-1133">Transmembrane helix</keyword>
<accession>A0AAN8JPM3</accession>
<feature type="compositionally biased region" description="Acidic residues" evidence="1">
    <location>
        <begin position="84"/>
        <end position="94"/>
    </location>
</feature>
<name>A0AAN8JPM3_PATCE</name>
<feature type="transmembrane region" description="Helical" evidence="2">
    <location>
        <begin position="918"/>
        <end position="943"/>
    </location>
</feature>
<dbReference type="PANTHER" id="PTHR33862">
    <property type="entry name" value="OROFACIAL CLEFT 1 CANDIDATE GENE 1 PROTEIN"/>
    <property type="match status" value="1"/>
</dbReference>